<comment type="caution">
    <text evidence="3">The sequence shown here is derived from an EMBL/GenBank/DDBJ whole genome shotgun (WGS) entry which is preliminary data.</text>
</comment>
<dbReference type="EMBL" id="PUIB01000015">
    <property type="protein sequence ID" value="PQO35477.1"/>
    <property type="molecule type" value="Genomic_DNA"/>
</dbReference>
<keyword evidence="2" id="KW-0732">Signal</keyword>
<proteinExistence type="predicted"/>
<feature type="chain" id="PRO_5015417022" description="DUF5666 domain-containing protein" evidence="2">
    <location>
        <begin position="23"/>
        <end position="272"/>
    </location>
</feature>
<feature type="compositionally biased region" description="Basic and acidic residues" evidence="1">
    <location>
        <begin position="228"/>
        <end position="249"/>
    </location>
</feature>
<dbReference type="RefSeq" id="WP_105354899.1">
    <property type="nucleotide sequence ID" value="NZ_PUIB01000015.1"/>
</dbReference>
<reference evidence="3 4" key="1">
    <citation type="submission" date="2018-02" db="EMBL/GenBank/DDBJ databases">
        <title>Comparative genomes isolates from brazilian mangrove.</title>
        <authorList>
            <person name="Araujo J.E."/>
            <person name="Taketani R.G."/>
            <person name="Silva M.C.P."/>
            <person name="Loureco M.V."/>
            <person name="Andreote F.D."/>
        </authorList>
    </citation>
    <scope>NUCLEOTIDE SEQUENCE [LARGE SCALE GENOMIC DNA]</scope>
    <source>
        <strain evidence="3 4">NAP PRIS-MGV</strain>
    </source>
</reference>
<evidence type="ECO:0000256" key="2">
    <source>
        <dbReference type="SAM" id="SignalP"/>
    </source>
</evidence>
<sequence length="272" mass="29005">MRRTSTFLTVLLTLSATSVLLAQGAKQREKFTLKGDIVAIQGPLMQAKAADGTQWLLKMEIKPQDMELTGTAEPGWVAAGMFVTFTGKFDGRGNSQEPITEVTVFTPREGTPLGVTEEESLGGLGNLFGGGGEDSPKPRKKAADEISTYSVNGRVSGVSRDGKLSVIAGSTRMTVELAEDAEVKVVVSDPRLIRPGDKFEADGWYYQKGQGVISGKFMVEAQPFTAPEDPKKARMRAREEAERARRGEEPAAPAEGEGAKPAEGEGAAAAEQ</sequence>
<protein>
    <recommendedName>
        <fullName evidence="5">DUF5666 domain-containing protein</fullName>
    </recommendedName>
</protein>
<name>A0A2S8FTI8_9BACT</name>
<evidence type="ECO:0000313" key="4">
    <source>
        <dbReference type="Proteomes" id="UP000239388"/>
    </source>
</evidence>
<evidence type="ECO:0000256" key="1">
    <source>
        <dbReference type="SAM" id="MobiDB-lite"/>
    </source>
</evidence>
<feature type="region of interest" description="Disordered" evidence="1">
    <location>
        <begin position="223"/>
        <end position="272"/>
    </location>
</feature>
<accession>A0A2S8FTI8</accession>
<dbReference type="OrthoDB" id="284466at2"/>
<dbReference type="Proteomes" id="UP000239388">
    <property type="component" value="Unassembled WGS sequence"/>
</dbReference>
<evidence type="ECO:0000313" key="3">
    <source>
        <dbReference type="EMBL" id="PQO35477.1"/>
    </source>
</evidence>
<feature type="signal peptide" evidence="2">
    <location>
        <begin position="1"/>
        <end position="22"/>
    </location>
</feature>
<dbReference type="AlphaFoldDB" id="A0A2S8FTI8"/>
<organism evidence="3 4">
    <name type="scientific">Blastopirellula marina</name>
    <dbReference type="NCBI Taxonomy" id="124"/>
    <lineage>
        <taxon>Bacteria</taxon>
        <taxon>Pseudomonadati</taxon>
        <taxon>Planctomycetota</taxon>
        <taxon>Planctomycetia</taxon>
        <taxon>Pirellulales</taxon>
        <taxon>Pirellulaceae</taxon>
        <taxon>Blastopirellula</taxon>
    </lineage>
</organism>
<gene>
    <name evidence="3" type="ORF">C5Y98_14050</name>
</gene>
<evidence type="ECO:0008006" key="5">
    <source>
        <dbReference type="Google" id="ProtNLM"/>
    </source>
</evidence>